<dbReference type="InterPro" id="IPR002110">
    <property type="entry name" value="Ankyrin_rpt"/>
</dbReference>
<dbReference type="Gene3D" id="1.25.40.20">
    <property type="entry name" value="Ankyrin repeat-containing domain"/>
    <property type="match status" value="2"/>
</dbReference>
<dbReference type="PANTHER" id="PTHR24198:SF165">
    <property type="entry name" value="ANKYRIN REPEAT-CONTAINING PROTEIN-RELATED"/>
    <property type="match status" value="1"/>
</dbReference>
<organism evidence="3">
    <name type="scientific">Mucochytrium quahogii</name>
    <dbReference type="NCBI Taxonomy" id="96639"/>
    <lineage>
        <taxon>Eukaryota</taxon>
        <taxon>Sar</taxon>
        <taxon>Stramenopiles</taxon>
        <taxon>Bigyra</taxon>
        <taxon>Labyrinthulomycetes</taxon>
        <taxon>Thraustochytrida</taxon>
        <taxon>Thraustochytriidae</taxon>
        <taxon>Mucochytrium</taxon>
    </lineage>
</organism>
<evidence type="ECO:0000256" key="2">
    <source>
        <dbReference type="ARBA" id="ARBA00023043"/>
    </source>
</evidence>
<dbReference type="EMBL" id="HBHK01012538">
    <property type="protein sequence ID" value="CAD9682936.1"/>
    <property type="molecule type" value="Transcribed_RNA"/>
</dbReference>
<keyword evidence="1" id="KW-0677">Repeat</keyword>
<dbReference type="Pfam" id="PF12796">
    <property type="entry name" value="Ank_2"/>
    <property type="match status" value="2"/>
</dbReference>
<evidence type="ECO:0000256" key="1">
    <source>
        <dbReference type="ARBA" id="ARBA00022737"/>
    </source>
</evidence>
<accession>A0A7S2WEC0</accession>
<evidence type="ECO:0000313" key="3">
    <source>
        <dbReference type="EMBL" id="CAD9682936.1"/>
    </source>
</evidence>
<dbReference type="SUPFAM" id="SSF48403">
    <property type="entry name" value="Ankyrin repeat"/>
    <property type="match status" value="2"/>
</dbReference>
<sequence length="625" mass="68802">MFQRIHAQSIPFAEDTDTERQTRLDQLALAILNGDLQQVDLLLETSTKDIELFDFVSAIDVALQNNHKEIVQRLVENKNVSFDHLLRRTCFAGKLDVLKELLEYPESDSTNGVNPLLASANYNQPEIVIYLLEEGRYDIKFSELHTLMLWAAKRGHTQVVKLLLADQSLDTQKLSSNAFLSAARNGHVEILRLLVANASTNPLPHMRTENAFMAACEQGRLEVVEVLVSPTGANVDPSCRQNGGLKLACISKNTQLVKFLLDDPRVDPASQNQAALSSALTSRDIDMVELLLEDGRSNLSKLDPGVITNCTKFAPLRLVKMIFGAKHDIPIDTVELAYVEACKAGAMETVKCIVSQTNINPACKDHLGFSNACISGNLGLVQYLLGFPQIQPQTNRSSAIISAASLGHIDIVKLLLEDGRSDPSDKENFAICLASEEGRHQLVKLLLSHPNVDPSAHDNFAIESAVNGNGAETVAALLESEKVDPSAKNNACIRACLKKKLSPEILEMLLRHPKVDPTVILDRRVLITVEPVHLALLARSPKVRAILQDKRFAFERAIIKRVHSRLVSTTLSKAANIVPMLDSLRQTLNSDIATEIIIALACADSLVIDIGNNNFERARNLLYKL</sequence>
<dbReference type="AlphaFoldDB" id="A0A7S2WEC0"/>
<proteinExistence type="predicted"/>
<protein>
    <submittedName>
        <fullName evidence="3">Uncharacterized protein</fullName>
    </submittedName>
</protein>
<reference evidence="3" key="1">
    <citation type="submission" date="2021-01" db="EMBL/GenBank/DDBJ databases">
        <authorList>
            <person name="Corre E."/>
            <person name="Pelletier E."/>
            <person name="Niang G."/>
            <person name="Scheremetjew M."/>
            <person name="Finn R."/>
            <person name="Kale V."/>
            <person name="Holt S."/>
            <person name="Cochrane G."/>
            <person name="Meng A."/>
            <person name="Brown T."/>
            <person name="Cohen L."/>
        </authorList>
    </citation>
    <scope>NUCLEOTIDE SEQUENCE</scope>
    <source>
        <strain evidence="3">NY070348D</strain>
    </source>
</reference>
<keyword evidence="2" id="KW-0040">ANK repeat</keyword>
<gene>
    <name evidence="3" type="ORF">QSP1433_LOCUS7886</name>
</gene>
<dbReference type="InterPro" id="IPR036770">
    <property type="entry name" value="Ankyrin_rpt-contain_sf"/>
</dbReference>
<dbReference type="SMART" id="SM00248">
    <property type="entry name" value="ANK"/>
    <property type="match status" value="11"/>
</dbReference>
<name>A0A7S2WEC0_9STRA</name>
<dbReference type="PANTHER" id="PTHR24198">
    <property type="entry name" value="ANKYRIN REPEAT AND PROTEIN KINASE DOMAIN-CONTAINING PROTEIN"/>
    <property type="match status" value="1"/>
</dbReference>